<dbReference type="Pfam" id="PF03514">
    <property type="entry name" value="GRAS"/>
    <property type="match status" value="1"/>
</dbReference>
<sequence>MMNEADELEMSSSREDLGVVLDLEMVPHCGEEGHPTCQLIVHPNLTFFKYLGTNGSFTDGIMVDASSIDREEKTQAFHLLHQTTPYIAFGFTAANEAICQAAQGKDSLHIIDLGIENTFQWPSLLRT</sequence>
<dbReference type="PANTHER" id="PTHR31636">
    <property type="entry name" value="OSJNBA0084A10.13 PROTEIN-RELATED"/>
    <property type="match status" value="1"/>
</dbReference>
<name>A0ABC8SJ15_9AQUA</name>
<comment type="caution">
    <text evidence="4">The sequence shown here is derived from an EMBL/GenBank/DDBJ whole genome shotgun (WGS) entry which is preliminary data.</text>
</comment>
<evidence type="ECO:0000256" key="1">
    <source>
        <dbReference type="ARBA" id="ARBA00023015"/>
    </source>
</evidence>
<dbReference type="InterPro" id="IPR005202">
    <property type="entry name" value="TF_GRAS"/>
</dbReference>
<comment type="caution">
    <text evidence="3">Lacks conserved residue(s) required for the propagation of feature annotation.</text>
</comment>
<comment type="similarity">
    <text evidence="3">Belongs to the GRAS family.</text>
</comment>
<proteinExistence type="inferred from homology"/>
<dbReference type="EMBL" id="CAUOFW020002959">
    <property type="protein sequence ID" value="CAK9157176.1"/>
    <property type="molecule type" value="Genomic_DNA"/>
</dbReference>
<evidence type="ECO:0000256" key="2">
    <source>
        <dbReference type="ARBA" id="ARBA00023163"/>
    </source>
</evidence>
<evidence type="ECO:0000313" key="5">
    <source>
        <dbReference type="Proteomes" id="UP001642360"/>
    </source>
</evidence>
<accession>A0ABC8SJ15</accession>
<reference evidence="4 5" key="1">
    <citation type="submission" date="2024-02" db="EMBL/GenBank/DDBJ databases">
        <authorList>
            <person name="Vignale AGUSTIN F."/>
            <person name="Sosa J E."/>
            <person name="Modenutti C."/>
        </authorList>
    </citation>
    <scope>NUCLEOTIDE SEQUENCE [LARGE SCALE GENOMIC DNA]</scope>
</reference>
<dbReference type="Proteomes" id="UP001642360">
    <property type="component" value="Unassembled WGS sequence"/>
</dbReference>
<dbReference type="PROSITE" id="PS50985">
    <property type="entry name" value="GRAS"/>
    <property type="match status" value="1"/>
</dbReference>
<organism evidence="4 5">
    <name type="scientific">Ilex paraguariensis</name>
    <name type="common">yerba mate</name>
    <dbReference type="NCBI Taxonomy" id="185542"/>
    <lineage>
        <taxon>Eukaryota</taxon>
        <taxon>Viridiplantae</taxon>
        <taxon>Streptophyta</taxon>
        <taxon>Embryophyta</taxon>
        <taxon>Tracheophyta</taxon>
        <taxon>Spermatophyta</taxon>
        <taxon>Magnoliopsida</taxon>
        <taxon>eudicotyledons</taxon>
        <taxon>Gunneridae</taxon>
        <taxon>Pentapetalae</taxon>
        <taxon>asterids</taxon>
        <taxon>campanulids</taxon>
        <taxon>Aquifoliales</taxon>
        <taxon>Aquifoliaceae</taxon>
        <taxon>Ilex</taxon>
    </lineage>
</organism>
<gene>
    <name evidence="4" type="ORF">ILEXP_LOCUS25729</name>
</gene>
<evidence type="ECO:0000313" key="4">
    <source>
        <dbReference type="EMBL" id="CAK9157176.1"/>
    </source>
</evidence>
<evidence type="ECO:0000256" key="3">
    <source>
        <dbReference type="PROSITE-ProRule" id="PRU01191"/>
    </source>
</evidence>
<dbReference type="AlphaFoldDB" id="A0ABC8SJ15"/>
<keyword evidence="2" id="KW-0804">Transcription</keyword>
<feature type="short sequence motif" description="VHIID" evidence="3">
    <location>
        <begin position="108"/>
        <end position="112"/>
    </location>
</feature>
<keyword evidence="5" id="KW-1185">Reference proteome</keyword>
<keyword evidence="1" id="KW-0805">Transcription regulation</keyword>
<protein>
    <submittedName>
        <fullName evidence="4">Uncharacterized protein</fullName>
    </submittedName>
</protein>